<protein>
    <submittedName>
        <fullName evidence="3">DUF930 domain-containing protein</fullName>
    </submittedName>
</protein>
<evidence type="ECO:0000313" key="4">
    <source>
        <dbReference type="Proteomes" id="UP001385499"/>
    </source>
</evidence>
<proteinExistence type="predicted"/>
<accession>A0ABU8TLW5</accession>
<dbReference type="EMBL" id="JBAKIA010000006">
    <property type="protein sequence ID" value="MEJ8474823.1"/>
    <property type="molecule type" value="Genomic_DNA"/>
</dbReference>
<feature type="transmembrane region" description="Helical" evidence="2">
    <location>
        <begin position="20"/>
        <end position="39"/>
    </location>
</feature>
<comment type="caution">
    <text evidence="3">The sequence shown here is derived from an EMBL/GenBank/DDBJ whole genome shotgun (WGS) entry which is preliminary data.</text>
</comment>
<name>A0ABU8TLW5_9HYPH</name>
<dbReference type="RefSeq" id="WP_340274590.1">
    <property type="nucleotide sequence ID" value="NZ_JBAKIA010000006.1"/>
</dbReference>
<dbReference type="Proteomes" id="UP001385499">
    <property type="component" value="Unassembled WGS sequence"/>
</dbReference>
<sequence length="233" mass="25911">MDTSCRPSTTIQTDPGTMRFGLALAILLHLLIAAVLAVTRPPPSRRIEIESLSVDIIRQKRPTGPQVEPEARAGHPQQNQPTSTPPTEQPRESQPPLPDKQVRPQKGMISADQLFASTILNDPVNAAIRIKLNNTSSGERMVQICNTEAMEQVALWNDNYAPDFVVAYATEEITIIGDTVLVDGGAFRSHNSWYRLRYNCAFEPETNDIAAFEFITGDVIPEKLWEDLSLPYD</sequence>
<dbReference type="Pfam" id="PF06059">
    <property type="entry name" value="DUF930"/>
    <property type="match status" value="1"/>
</dbReference>
<keyword evidence="4" id="KW-1185">Reference proteome</keyword>
<dbReference type="InterPro" id="IPR009273">
    <property type="entry name" value="DUF930"/>
</dbReference>
<keyword evidence="2" id="KW-1133">Transmembrane helix</keyword>
<keyword evidence="2" id="KW-0812">Transmembrane</keyword>
<feature type="region of interest" description="Disordered" evidence="1">
    <location>
        <begin position="60"/>
        <end position="104"/>
    </location>
</feature>
<evidence type="ECO:0000256" key="1">
    <source>
        <dbReference type="SAM" id="MobiDB-lite"/>
    </source>
</evidence>
<evidence type="ECO:0000313" key="3">
    <source>
        <dbReference type="EMBL" id="MEJ8474823.1"/>
    </source>
</evidence>
<organism evidence="3 4">
    <name type="scientific">Roseibium algae</name>
    <dbReference type="NCBI Taxonomy" id="3123038"/>
    <lineage>
        <taxon>Bacteria</taxon>
        <taxon>Pseudomonadati</taxon>
        <taxon>Pseudomonadota</taxon>
        <taxon>Alphaproteobacteria</taxon>
        <taxon>Hyphomicrobiales</taxon>
        <taxon>Stappiaceae</taxon>
        <taxon>Roseibium</taxon>
    </lineage>
</organism>
<evidence type="ECO:0000256" key="2">
    <source>
        <dbReference type="SAM" id="Phobius"/>
    </source>
</evidence>
<keyword evidence="2" id="KW-0472">Membrane</keyword>
<feature type="compositionally biased region" description="Pro residues" evidence="1">
    <location>
        <begin position="83"/>
        <end position="98"/>
    </location>
</feature>
<gene>
    <name evidence="3" type="ORF">V6575_12065</name>
</gene>
<reference evidence="3 4" key="1">
    <citation type="submission" date="2024-02" db="EMBL/GenBank/DDBJ databases">
        <title>Roseibium algae sp. nov., isolated from marine alga (Grateloupia sp.), showing potential in myo-inositol conversion.</title>
        <authorList>
            <person name="Wang Y."/>
        </authorList>
    </citation>
    <scope>NUCLEOTIDE SEQUENCE [LARGE SCALE GENOMIC DNA]</scope>
    <source>
        <strain evidence="3 4">H3510</strain>
    </source>
</reference>